<organism evidence="14 15">
    <name type="scientific">Nanchangia anserum</name>
    <dbReference type="NCBI Taxonomy" id="2692125"/>
    <lineage>
        <taxon>Bacteria</taxon>
        <taxon>Bacillati</taxon>
        <taxon>Actinomycetota</taxon>
        <taxon>Actinomycetes</taxon>
        <taxon>Actinomycetales</taxon>
        <taxon>Actinomycetaceae</taxon>
        <taxon>Nanchangia</taxon>
    </lineage>
</organism>
<keyword evidence="8 10" id="KW-0472">Membrane</keyword>
<feature type="domain" description="CNNM transmembrane" evidence="13">
    <location>
        <begin position="1"/>
        <end position="200"/>
    </location>
</feature>
<evidence type="ECO:0000256" key="4">
    <source>
        <dbReference type="ARBA" id="ARBA00022692"/>
    </source>
</evidence>
<feature type="transmembrane region" description="Helical" evidence="11">
    <location>
        <begin position="92"/>
        <end position="113"/>
    </location>
</feature>
<feature type="transmembrane region" description="Helical" evidence="11">
    <location>
        <begin position="6"/>
        <end position="27"/>
    </location>
</feature>
<evidence type="ECO:0000256" key="10">
    <source>
        <dbReference type="PROSITE-ProRule" id="PRU01193"/>
    </source>
</evidence>
<dbReference type="PANTHER" id="PTHR43099:SF6">
    <property type="entry name" value="UPF0053 PROTEIN RV1842C"/>
    <property type="match status" value="1"/>
</dbReference>
<evidence type="ECO:0000256" key="7">
    <source>
        <dbReference type="ARBA" id="ARBA00023122"/>
    </source>
</evidence>
<reference evidence="14 15" key="1">
    <citation type="submission" date="2020-08" db="EMBL/GenBank/DDBJ databases">
        <title>Winkia gen. nov., sp. nov., isolated from faeces of the Anser albifrons in China.</title>
        <authorList>
            <person name="Liu Q."/>
        </authorList>
    </citation>
    <scope>NUCLEOTIDE SEQUENCE [LARGE SCALE GENOMIC DNA]</scope>
    <source>
        <strain evidence="14 15">C62</strain>
    </source>
</reference>
<dbReference type="SUPFAM" id="SSF56176">
    <property type="entry name" value="FAD-binding/transporter-associated domain-like"/>
    <property type="match status" value="1"/>
</dbReference>
<name>A0A8I0GEI9_9ACTO</name>
<gene>
    <name evidence="14" type="ORF">H8R10_07405</name>
</gene>
<comment type="similarity">
    <text evidence="2">Belongs to the UPF0053 family.</text>
</comment>
<dbReference type="InterPro" id="IPR036318">
    <property type="entry name" value="FAD-bd_PCMH-like_sf"/>
</dbReference>
<dbReference type="Pfam" id="PF03471">
    <property type="entry name" value="CorC_HlyC"/>
    <property type="match status" value="1"/>
</dbReference>
<evidence type="ECO:0000259" key="13">
    <source>
        <dbReference type="PROSITE" id="PS51846"/>
    </source>
</evidence>
<keyword evidence="5" id="KW-0677">Repeat</keyword>
<comment type="subcellular location">
    <subcellularLocation>
        <location evidence="1">Cell membrane</location>
        <topology evidence="1">Multi-pass membrane protein</topology>
    </subcellularLocation>
</comment>
<evidence type="ECO:0000313" key="14">
    <source>
        <dbReference type="EMBL" id="MBD3690048.1"/>
    </source>
</evidence>
<dbReference type="GO" id="GO:0005886">
    <property type="term" value="C:plasma membrane"/>
    <property type="evidence" value="ECO:0007669"/>
    <property type="project" value="UniProtKB-SubCell"/>
</dbReference>
<evidence type="ECO:0000256" key="9">
    <source>
        <dbReference type="PROSITE-ProRule" id="PRU00703"/>
    </source>
</evidence>
<evidence type="ECO:0000313" key="15">
    <source>
        <dbReference type="Proteomes" id="UP000627538"/>
    </source>
</evidence>
<keyword evidence="7 9" id="KW-0129">CBS domain</keyword>
<dbReference type="InterPro" id="IPR051676">
    <property type="entry name" value="UPF0053_domain"/>
</dbReference>
<evidence type="ECO:0000256" key="5">
    <source>
        <dbReference type="ARBA" id="ARBA00022737"/>
    </source>
</evidence>
<dbReference type="Gene3D" id="3.10.580.10">
    <property type="entry name" value="CBS-domain"/>
    <property type="match status" value="1"/>
</dbReference>
<dbReference type="SUPFAM" id="SSF54631">
    <property type="entry name" value="CBS-domain pair"/>
    <property type="match status" value="1"/>
</dbReference>
<dbReference type="InterPro" id="IPR002550">
    <property type="entry name" value="CNNM"/>
</dbReference>
<dbReference type="Gene3D" id="3.30.465.10">
    <property type="match status" value="1"/>
</dbReference>
<dbReference type="CDD" id="cd04590">
    <property type="entry name" value="CBS_pair_CorC_HlyC_assoc"/>
    <property type="match status" value="1"/>
</dbReference>
<feature type="domain" description="CBS" evidence="12">
    <location>
        <begin position="219"/>
        <end position="279"/>
    </location>
</feature>
<keyword evidence="15" id="KW-1185">Reference proteome</keyword>
<dbReference type="InterPro" id="IPR046342">
    <property type="entry name" value="CBS_dom_sf"/>
</dbReference>
<dbReference type="InterPro" id="IPR000644">
    <property type="entry name" value="CBS_dom"/>
</dbReference>
<proteinExistence type="inferred from homology"/>
<keyword evidence="3" id="KW-1003">Cell membrane</keyword>
<sequence>MLGQILLGIVLTVGTGLFVAAEFALVATDPVKAERRAAEGDRRAGGVVAAMRHLSTQLSGAQVGITVTTILLGYTTQVALTDALADWLGSLGLAAAVATSIGVVAALVIVNAFSMVFGELVPKNLALSDPLRIAGAVVPLHKAFTWVFTPVIASMNAAANWFVRGLGVEPAEELSSARSASELAAIVRHSAEEGTLDTSTATLFTRSVAISDLTAVDVMQPRVNMVALPASATAQDVIERAVETGHSRFPVYESDPDDIIGLVHLRRAIAVPFERRGDVPVVSSSLLAEAPRVPETVALAPLLVALREDGLQMALVVDEYGGTSGVVTLEDVVEEIVGDVADEHDPRRRGVKISEDGGWDVAGTLRPDEISRLIGVVLPDDGPYETIAGLVLTELGRVPVVGDTVEVAGCRLSVRRTEGRRIAAVGIVPGEEVSSE</sequence>
<comment type="caution">
    <text evidence="14">The sequence shown here is derived from an EMBL/GenBank/DDBJ whole genome shotgun (WGS) entry which is preliminary data.</text>
</comment>
<dbReference type="InterPro" id="IPR044751">
    <property type="entry name" value="Ion_transp-like_CBS"/>
</dbReference>
<dbReference type="Proteomes" id="UP000627538">
    <property type="component" value="Unassembled WGS sequence"/>
</dbReference>
<evidence type="ECO:0000256" key="1">
    <source>
        <dbReference type="ARBA" id="ARBA00004651"/>
    </source>
</evidence>
<feature type="domain" description="CBS" evidence="12">
    <location>
        <begin position="286"/>
        <end position="346"/>
    </location>
</feature>
<feature type="transmembrane region" description="Helical" evidence="11">
    <location>
        <begin position="61"/>
        <end position="80"/>
    </location>
</feature>
<dbReference type="AlphaFoldDB" id="A0A8I0GEI9"/>
<protein>
    <submittedName>
        <fullName evidence="14">HlyC/CorC family transporter</fullName>
    </submittedName>
</protein>
<dbReference type="InterPro" id="IPR005170">
    <property type="entry name" value="Transptr-assoc_dom"/>
</dbReference>
<dbReference type="SMART" id="SM00116">
    <property type="entry name" value="CBS"/>
    <property type="match status" value="2"/>
</dbReference>
<evidence type="ECO:0000256" key="6">
    <source>
        <dbReference type="ARBA" id="ARBA00022989"/>
    </source>
</evidence>
<dbReference type="PROSITE" id="PS51371">
    <property type="entry name" value="CBS"/>
    <property type="match status" value="2"/>
</dbReference>
<evidence type="ECO:0000256" key="3">
    <source>
        <dbReference type="ARBA" id="ARBA00022475"/>
    </source>
</evidence>
<accession>A0A8I0GEI9</accession>
<keyword evidence="4 10" id="KW-0812">Transmembrane</keyword>
<dbReference type="InterPro" id="IPR016169">
    <property type="entry name" value="FAD-bd_PCMH_sub2"/>
</dbReference>
<dbReference type="EMBL" id="JACRUO010000002">
    <property type="protein sequence ID" value="MBD3690048.1"/>
    <property type="molecule type" value="Genomic_DNA"/>
</dbReference>
<evidence type="ECO:0000256" key="8">
    <source>
        <dbReference type="ARBA" id="ARBA00023136"/>
    </source>
</evidence>
<dbReference type="PANTHER" id="PTHR43099">
    <property type="entry name" value="UPF0053 PROTEIN YRKA"/>
    <property type="match status" value="1"/>
</dbReference>
<dbReference type="PROSITE" id="PS51846">
    <property type="entry name" value="CNNM"/>
    <property type="match status" value="1"/>
</dbReference>
<evidence type="ECO:0000256" key="11">
    <source>
        <dbReference type="SAM" id="Phobius"/>
    </source>
</evidence>
<evidence type="ECO:0000259" key="12">
    <source>
        <dbReference type="PROSITE" id="PS51371"/>
    </source>
</evidence>
<dbReference type="Pfam" id="PF01595">
    <property type="entry name" value="CNNM"/>
    <property type="match status" value="1"/>
</dbReference>
<dbReference type="Pfam" id="PF00571">
    <property type="entry name" value="CBS"/>
    <property type="match status" value="1"/>
</dbReference>
<dbReference type="SMART" id="SM01091">
    <property type="entry name" value="CorC_HlyC"/>
    <property type="match status" value="1"/>
</dbReference>
<evidence type="ECO:0000256" key="2">
    <source>
        <dbReference type="ARBA" id="ARBA00006337"/>
    </source>
</evidence>
<dbReference type="GO" id="GO:0050660">
    <property type="term" value="F:flavin adenine dinucleotide binding"/>
    <property type="evidence" value="ECO:0007669"/>
    <property type="project" value="InterPro"/>
</dbReference>
<keyword evidence="6 10" id="KW-1133">Transmembrane helix</keyword>